<dbReference type="GO" id="GO:0007026">
    <property type="term" value="P:negative regulation of microtubule depolymerization"/>
    <property type="evidence" value="ECO:0007669"/>
    <property type="project" value="TreeGrafter"/>
</dbReference>
<evidence type="ECO:0000313" key="8">
    <source>
        <dbReference type="Proteomes" id="UP000515203"/>
    </source>
</evidence>
<keyword evidence="8" id="KW-1185">Reference proteome</keyword>
<keyword evidence="3" id="KW-0963">Cytoplasm</keyword>
<dbReference type="PANTHER" id="PTHR16076">
    <property type="entry name" value="CYTOSKELETON ASSOCIATED PROTEIN 2-RELATED"/>
    <property type="match status" value="1"/>
</dbReference>
<dbReference type="InterPro" id="IPR029197">
    <property type="entry name" value="CKAP2_C"/>
</dbReference>
<evidence type="ECO:0000256" key="3">
    <source>
        <dbReference type="ARBA" id="ARBA00022490"/>
    </source>
</evidence>
<reference evidence="9" key="1">
    <citation type="submission" date="2025-08" db="UniProtKB">
        <authorList>
            <consortium name="RefSeq"/>
        </authorList>
    </citation>
    <scope>IDENTIFICATION</scope>
</reference>
<name>A0A6P6DM78_OCTDE</name>
<keyword evidence="5" id="KW-0206">Cytoskeleton</keyword>
<evidence type="ECO:0000256" key="6">
    <source>
        <dbReference type="SAM" id="MobiDB-lite"/>
    </source>
</evidence>
<dbReference type="Proteomes" id="UP000515203">
    <property type="component" value="Unplaced"/>
</dbReference>
<dbReference type="RefSeq" id="XP_023561056.1">
    <property type="nucleotide sequence ID" value="XM_023705288.1"/>
</dbReference>
<comment type="similarity">
    <text evidence="2">Belongs to the CKAP2 family.</text>
</comment>
<dbReference type="GeneID" id="101569182"/>
<dbReference type="InterPro" id="IPR026165">
    <property type="entry name" value="CKAP2_fam"/>
</dbReference>
<keyword evidence="4" id="KW-0597">Phosphoprotein</keyword>
<dbReference type="GO" id="GO:0015630">
    <property type="term" value="C:microtubule cytoskeleton"/>
    <property type="evidence" value="ECO:0007669"/>
    <property type="project" value="TreeGrafter"/>
</dbReference>
<gene>
    <name evidence="9" type="primary">Ckap2</name>
</gene>
<proteinExistence type="inferred from homology"/>
<feature type="compositionally biased region" description="Basic and acidic residues" evidence="6">
    <location>
        <begin position="582"/>
        <end position="597"/>
    </location>
</feature>
<evidence type="ECO:0000256" key="2">
    <source>
        <dbReference type="ARBA" id="ARBA00009468"/>
    </source>
</evidence>
<dbReference type="Pfam" id="PF15297">
    <property type="entry name" value="CKAP2_C"/>
    <property type="match status" value="1"/>
</dbReference>
<evidence type="ECO:0000256" key="4">
    <source>
        <dbReference type="ARBA" id="ARBA00022553"/>
    </source>
</evidence>
<protein>
    <submittedName>
        <fullName evidence="9">Cytoskeleton-associated protein 2 isoform X2</fullName>
    </submittedName>
</protein>
<feature type="region of interest" description="Disordered" evidence="6">
    <location>
        <begin position="576"/>
        <end position="597"/>
    </location>
</feature>
<feature type="domain" description="Cytoskeleton-associated protein 2 C-terminal" evidence="7">
    <location>
        <begin position="342"/>
        <end position="688"/>
    </location>
</feature>
<evidence type="ECO:0000259" key="7">
    <source>
        <dbReference type="Pfam" id="PF15297"/>
    </source>
</evidence>
<evidence type="ECO:0000313" key="9">
    <source>
        <dbReference type="RefSeq" id="XP_023561056.1"/>
    </source>
</evidence>
<sequence>MISEEQVQEGTELLKFKTKMADKENIGRHTENTNATMDKNYIPLKSSNELTSSSTAVETHYLEVDNETLQLLPINSDSQNQNMTLSQVFHRKKTHKKKQMIVEKPKQDPNMLKKPALGYYHGHIVQSKINSFRKPLQVRDESFAITKKLSTTLSKGTKPNHINTSSVTIKSDRASSVTAITQFENTTSKSTQLVRPPIRNHHSNIQNRVKQDFNRTSANVTVRKKFTEKEPLQSETVQCSVISNSQDTKNKALQSKTVLPRVKTTSQDIKRSKALSQNTASETVARPVSFTNTKLTKESINIDQQRHTLAKATVDRSAQPKETAEERKFMSWKNKASETVARPVSFTNTKLTENSKTIDQRRHTLAKATVDRSAQLKETAEERKARLNEWRAGRGRVLKRPPNSITIQPEPERQKENPVGSFWTTMAEEDEQRLFTDKVNKTFSECLNLINKGCPREEIMTTLNDLIKNIPDAKKLVKYWICLIRIESITSPIENIISIYERAVLAGAQPIEEMRQIIVDIITMKTQEKSNCGGNVEDVYRTKEQIQEINIEDTSVDPELGKPEMENKHNRNVVFEDCEQQQDDKKEPTDNFKTPETENRSSCLIKYNISTTPYLQSIKKKMQLDETNSAFKELKFLTPVRRSRRLQEKTSQLPDMLKDHYPCVSSLEQLSELGGETDAFVCRPNVALCPMYSETETSEEK</sequence>
<organism evidence="8 9">
    <name type="scientific">Octodon degus</name>
    <name type="common">Degu</name>
    <name type="synonym">Sciurus degus</name>
    <dbReference type="NCBI Taxonomy" id="10160"/>
    <lineage>
        <taxon>Eukaryota</taxon>
        <taxon>Metazoa</taxon>
        <taxon>Chordata</taxon>
        <taxon>Craniata</taxon>
        <taxon>Vertebrata</taxon>
        <taxon>Euteleostomi</taxon>
        <taxon>Mammalia</taxon>
        <taxon>Eutheria</taxon>
        <taxon>Euarchontoglires</taxon>
        <taxon>Glires</taxon>
        <taxon>Rodentia</taxon>
        <taxon>Hystricomorpha</taxon>
        <taxon>Octodontidae</taxon>
        <taxon>Octodon</taxon>
    </lineage>
</organism>
<comment type="subcellular location">
    <subcellularLocation>
        <location evidence="1">Cytoplasm</location>
        <location evidence="1">Cytoskeleton</location>
    </subcellularLocation>
</comment>
<dbReference type="CTD" id="26586"/>
<dbReference type="PANTHER" id="PTHR16076:SF8">
    <property type="entry name" value="CYTOSKELETON-ASSOCIATED PROTEIN 2"/>
    <property type="match status" value="1"/>
</dbReference>
<dbReference type="AlphaFoldDB" id="A0A6P6DM78"/>
<evidence type="ECO:0000256" key="1">
    <source>
        <dbReference type="ARBA" id="ARBA00004245"/>
    </source>
</evidence>
<accession>A0A6P6DM78</accession>
<evidence type="ECO:0000256" key="5">
    <source>
        <dbReference type="ARBA" id="ARBA00023212"/>
    </source>
</evidence>